<organism evidence="2">
    <name type="scientific">Pinctada fucata</name>
    <name type="common">Akoya pearl oyster</name>
    <name type="synonym">Pinctada imbricata fucata</name>
    <dbReference type="NCBI Taxonomy" id="50426"/>
    <lineage>
        <taxon>Eukaryota</taxon>
        <taxon>Metazoa</taxon>
        <taxon>Spiralia</taxon>
        <taxon>Lophotrochozoa</taxon>
        <taxon>Mollusca</taxon>
        <taxon>Bivalvia</taxon>
        <taxon>Autobranchia</taxon>
        <taxon>Pteriomorphia</taxon>
        <taxon>Pterioida</taxon>
        <taxon>Pterioidea</taxon>
        <taxon>Pteriidae</taxon>
        <taxon>Pinctada</taxon>
    </lineage>
</organism>
<keyword evidence="1" id="KW-0812">Transmembrane</keyword>
<keyword evidence="1" id="KW-1133">Transmembrane helix</keyword>
<evidence type="ECO:0000256" key="1">
    <source>
        <dbReference type="SAM" id="Phobius"/>
    </source>
</evidence>
<evidence type="ECO:0000313" key="2">
    <source>
        <dbReference type="EMBL" id="BAP82508.1"/>
    </source>
</evidence>
<feature type="transmembrane region" description="Helical" evidence="1">
    <location>
        <begin position="6"/>
        <end position="23"/>
    </location>
</feature>
<gene>
    <name evidence="2" type="primary">LICP</name>
</gene>
<dbReference type="AlphaFoldDB" id="A0A0A1GQ43"/>
<accession>A0A0A1GQ43</accession>
<dbReference type="EMBL" id="AB935511">
    <property type="protein sequence ID" value="BAP82508.1"/>
    <property type="molecule type" value="Genomic_DNA"/>
</dbReference>
<reference evidence="2" key="1">
    <citation type="journal article" date="2014" name="Mar. Biotechnol.">
        <title>Identification of Ligament Intra-Crystalline Peptide (LICP) from the Hinge Ligament of the Bivalve, Pinctada Fucata.</title>
        <authorList>
            <person name="Suzuki M."/>
            <person name="Kogure T."/>
            <person name="Sakuda S."/>
            <person name="Nagasawa H."/>
        </authorList>
    </citation>
    <scope>NUCLEOTIDE SEQUENCE</scope>
</reference>
<protein>
    <submittedName>
        <fullName evidence="2">Ligament intra-crystalline peptide</fullName>
    </submittedName>
</protein>
<sequence>MNPTEIVVYVAVFVAMAMQAVLGQPDHEGTYDYLQQYNTGYRY</sequence>
<keyword evidence="1" id="KW-0472">Membrane</keyword>
<proteinExistence type="predicted"/>
<name>A0A0A1GQ43_PINFU</name>